<sequence>MGQGVWRIVGIVLATLGLLGVAGHVVLADLGETHTVTGDLALTAAGSPDPGDWCVGSPAPRAGEDGIRQGDRVVVEDADGTLLAASSLGRGTFDGKVCVFGFHLSEVPRAASYRVRQGGIGSALSSYEEMVASDWSVHLTPGGG</sequence>
<reference evidence="1 2" key="1">
    <citation type="submission" date="2013-08" db="EMBL/GenBank/DDBJ databases">
        <title>Intrasporangium oryzae NRRL B-24470.</title>
        <authorList>
            <person name="Liu H."/>
            <person name="Wang G."/>
        </authorList>
    </citation>
    <scope>NUCLEOTIDE SEQUENCE [LARGE SCALE GENOMIC DNA]</scope>
    <source>
        <strain evidence="1 2">NRRL B-24470</strain>
    </source>
</reference>
<organism evidence="1 2">
    <name type="scientific">Intrasporangium oryzae NRRL B-24470</name>
    <dbReference type="NCBI Taxonomy" id="1386089"/>
    <lineage>
        <taxon>Bacteria</taxon>
        <taxon>Bacillati</taxon>
        <taxon>Actinomycetota</taxon>
        <taxon>Actinomycetes</taxon>
        <taxon>Micrococcales</taxon>
        <taxon>Intrasporangiaceae</taxon>
        <taxon>Intrasporangium</taxon>
    </lineage>
</organism>
<protein>
    <submittedName>
        <fullName evidence="1">Uncharacterized protein</fullName>
    </submittedName>
</protein>
<dbReference type="EMBL" id="AWSA01000011">
    <property type="protein sequence ID" value="EWT02400.1"/>
    <property type="molecule type" value="Genomic_DNA"/>
</dbReference>
<dbReference type="RefSeq" id="WP_034803272.1">
    <property type="nucleotide sequence ID" value="NZ_AWSA01000011.1"/>
</dbReference>
<evidence type="ECO:0000313" key="1">
    <source>
        <dbReference type="EMBL" id="EWT02400.1"/>
    </source>
</evidence>
<dbReference type="OrthoDB" id="465609at2"/>
<evidence type="ECO:0000313" key="2">
    <source>
        <dbReference type="Proteomes" id="UP000019489"/>
    </source>
</evidence>
<accession>W9G8L7</accession>
<gene>
    <name evidence="1" type="ORF">N865_06025</name>
</gene>
<name>W9G8L7_9MICO</name>
<proteinExistence type="predicted"/>
<comment type="caution">
    <text evidence="1">The sequence shown here is derived from an EMBL/GenBank/DDBJ whole genome shotgun (WGS) entry which is preliminary data.</text>
</comment>
<keyword evidence="2" id="KW-1185">Reference proteome</keyword>
<dbReference type="Proteomes" id="UP000019489">
    <property type="component" value="Unassembled WGS sequence"/>
</dbReference>
<dbReference type="AlphaFoldDB" id="W9G8L7"/>
<dbReference type="STRING" id="1386089.N865_06025"/>